<accession>A0A0D9QJP6</accession>
<proteinExistence type="predicted"/>
<feature type="compositionally biased region" description="Polar residues" evidence="1">
    <location>
        <begin position="1162"/>
        <end position="1175"/>
    </location>
</feature>
<dbReference type="VEuPathDB" id="PlasmoDB:AK88_03321"/>
<evidence type="ECO:0000256" key="1">
    <source>
        <dbReference type="SAM" id="MobiDB-lite"/>
    </source>
</evidence>
<gene>
    <name evidence="2" type="ORF">AK88_03321</name>
</gene>
<feature type="region of interest" description="Disordered" evidence="1">
    <location>
        <begin position="1162"/>
        <end position="1282"/>
    </location>
</feature>
<evidence type="ECO:0008006" key="4">
    <source>
        <dbReference type="Google" id="ProtNLM"/>
    </source>
</evidence>
<evidence type="ECO:0000313" key="2">
    <source>
        <dbReference type="EMBL" id="KJP87037.1"/>
    </source>
</evidence>
<name>A0A0D9QJP6_PLAFR</name>
<sequence length="1308" mass="143437">MENNKFSQSIFYKGFNESRANYLNVNSKTDFENEHSLNISSTVTPIKNANEKSRALKMNAHKVSDSRQAGNTKINPNEFVGKIQSHVNLNSIHSNAGYPNGGLLYVENKMGGGNVNSHIYSSMGTAPSDLATADGTAHKNVFSQGIYPDVKGFDRVDANRLDANRLNMNTFSNSRNVPIKSGEYIFSGAQQHLGYMDTKEGGKGGPPPVGAGRMGSNPIAGENLFGGHILGTRGKENQLVGAYLINPASGAPMPTSGKTAAAYEGGHTEASRVDSMMKDGLFGNMYRSMQAGTTSNVNAITNTTSASLGNTQGALSNFINGGMARNNNPLPPSDTTMNQVPFQTTENLSNTKNPNLKVYDNHGNKLKDVDAVNMSTHLNELSQLRQKISLSNFTNTVSSHHHRVNNNQNFNHVSNFGNTMNKLDTFNVPPAQGYNNMHKGTLLNSTLLSSALNSNGMTMSGMNLSSGGNLHTYGKHTMNNPSSGNVLGMNQRGGVSHFATMGHDVGMAHTANQGNMGNAHIASIPMANAPSGGNLMGVVNSHKGITEGPIKGRGNLINYGYVHSKGKVGEVIGMGADGAKGGMLNEANSNYNGMNLFGGGVPHASGLHYVSTMGAQSTYPRGPINLKNNTDKVDMQREGTVLKGGVLDGSNALTHASNQCTVNQSAPNNNVISTDNYANLLKHLCTPIKNRLASNSTDKLNSVNIGEYSNQEGRFPGESMKEGIKESSISRVHENAAAGGDMLFVGSGAFKGNASEGKAQENINMGNIPGALDFGGDGDIVRKDPLENTTHIGNATANVGGGAPSWGHVYDLKKMNRFAEKKRRDEEEAEAGCTNISGNGEDQQDRRAHTHGDNQNIHDRSDVRNDVRNEGRNKPIRSNKTKTKAFFYINPKYIIEPLKRKIYQTMSLYIENLISDVQVSENKNRGEILADLHNTPWFCMVFDFDGISKLLNVFNKYLIYSDSLIIPDMLIGKRLEEESASSVLACHANGGSDPNGENKSNREPNVDHTQQGKGQEQGQFHHYFKKSDKLDFINKKINEYEHSIIESAEKLSYLKELCTSVKGQVDTKKKKLLLLMETAKLKLFAYKSKELQTIIDIEKKGNGLAPEEQEQINLTNEYYDMFTKINEGLNFLKKYSNVVISTQSMHDEITQDEEHKNLCQSSVSTDDLSFENNVNGDEEEEDEDHDEEDDDEDDEDDKEEEGADEGGVHQDANQHGGEGNYQRNDHTAGYAHDHISNMHMSPGKRKKRRKKRNGHEALLHRKNLPHDELDDKADKEVSKKRKTVNQIKNLQWEKEDNEEWVDEFLEDF</sequence>
<dbReference type="Proteomes" id="UP000054561">
    <property type="component" value="Unassembled WGS sequence"/>
</dbReference>
<feature type="compositionally biased region" description="Basic and acidic residues" evidence="1">
    <location>
        <begin position="843"/>
        <end position="873"/>
    </location>
</feature>
<dbReference type="RefSeq" id="XP_012336363.1">
    <property type="nucleotide sequence ID" value="XM_012480940.1"/>
</dbReference>
<protein>
    <recommendedName>
        <fullName evidence="4">Asparagine-rich protein</fullName>
    </recommendedName>
</protein>
<feature type="compositionally biased region" description="Acidic residues" evidence="1">
    <location>
        <begin position="1176"/>
        <end position="1204"/>
    </location>
</feature>
<dbReference type="GeneID" id="24268635"/>
<reference evidence="2 3" key="1">
    <citation type="submission" date="2014-03" db="EMBL/GenBank/DDBJ databases">
        <title>The Genome Sequence of Plasmodium fragile nilgiri.</title>
        <authorList>
            <consortium name="The Broad Institute Genomics Platform"/>
            <consortium name="The Broad Institute Genome Sequencing Center for Infectious Disease"/>
            <person name="Neafsey D."/>
            <person name="Duraisingh M."/>
            <person name="Young S.K."/>
            <person name="Zeng Q."/>
            <person name="Gargeya S."/>
            <person name="Abouelleil A."/>
            <person name="Alvarado L."/>
            <person name="Chapman S.B."/>
            <person name="Gainer-Dewar J."/>
            <person name="Goldberg J."/>
            <person name="Griggs A."/>
            <person name="Gujja S."/>
            <person name="Hansen M."/>
            <person name="Howarth C."/>
            <person name="Imamovic A."/>
            <person name="Larimer J."/>
            <person name="Pearson M."/>
            <person name="Poon T.W."/>
            <person name="Priest M."/>
            <person name="Roberts A."/>
            <person name="Saif S."/>
            <person name="Shea T."/>
            <person name="Sykes S."/>
            <person name="Wortman J."/>
            <person name="Nusbaum C."/>
            <person name="Birren B."/>
        </authorList>
    </citation>
    <scope>NUCLEOTIDE SEQUENCE [LARGE SCALE GENOMIC DNA]</scope>
    <source>
        <strain evidence="3">nilgiri</strain>
    </source>
</reference>
<feature type="compositionally biased region" description="Basic and acidic residues" evidence="1">
    <location>
        <begin position="1254"/>
        <end position="1277"/>
    </location>
</feature>
<feature type="compositionally biased region" description="Basic residues" evidence="1">
    <location>
        <begin position="1242"/>
        <end position="1253"/>
    </location>
</feature>
<dbReference type="EMBL" id="KQ001681">
    <property type="protein sequence ID" value="KJP87037.1"/>
    <property type="molecule type" value="Genomic_DNA"/>
</dbReference>
<feature type="region of interest" description="Disordered" evidence="1">
    <location>
        <begin position="821"/>
        <end position="877"/>
    </location>
</feature>
<feature type="compositionally biased region" description="Polar residues" evidence="1">
    <location>
        <begin position="1007"/>
        <end position="1018"/>
    </location>
</feature>
<feature type="region of interest" description="Disordered" evidence="1">
    <location>
        <begin position="987"/>
        <end position="1018"/>
    </location>
</feature>
<feature type="compositionally biased region" description="Basic and acidic residues" evidence="1">
    <location>
        <begin position="1223"/>
        <end position="1236"/>
    </location>
</feature>
<evidence type="ECO:0000313" key="3">
    <source>
        <dbReference type="Proteomes" id="UP000054561"/>
    </source>
</evidence>
<dbReference type="OMA" id="RKIYQNM"/>
<organism evidence="2 3">
    <name type="scientific">Plasmodium fragile</name>
    <dbReference type="NCBI Taxonomy" id="5857"/>
    <lineage>
        <taxon>Eukaryota</taxon>
        <taxon>Sar</taxon>
        <taxon>Alveolata</taxon>
        <taxon>Apicomplexa</taxon>
        <taxon>Aconoidasida</taxon>
        <taxon>Haemosporida</taxon>
        <taxon>Plasmodiidae</taxon>
        <taxon>Plasmodium</taxon>
        <taxon>Plasmodium (Plasmodium)</taxon>
    </lineage>
</organism>
<keyword evidence="3" id="KW-1185">Reference proteome</keyword>
<dbReference type="OrthoDB" id="378554at2759"/>